<dbReference type="Gene3D" id="3.40.1440.10">
    <property type="entry name" value="GIY-YIG endonuclease"/>
    <property type="match status" value="1"/>
</dbReference>
<proteinExistence type="inferred from homology"/>
<evidence type="ECO:0000313" key="3">
    <source>
        <dbReference type="EMBL" id="XFO73166.1"/>
    </source>
</evidence>
<feature type="domain" description="GIY-YIG" evidence="2">
    <location>
        <begin position="1"/>
        <end position="75"/>
    </location>
</feature>
<keyword evidence="4" id="KW-1185">Reference proteome</keyword>
<protein>
    <recommendedName>
        <fullName evidence="2">GIY-YIG domain-containing protein</fullName>
    </recommendedName>
</protein>
<evidence type="ECO:0000313" key="4">
    <source>
        <dbReference type="Proteomes" id="UP000216052"/>
    </source>
</evidence>
<dbReference type="RefSeq" id="WP_093793782.1">
    <property type="nucleotide sequence ID" value="NZ_CP155571.1"/>
</dbReference>
<name>A0ABZ3J5J6_SPOA4</name>
<dbReference type="InterPro" id="IPR050190">
    <property type="entry name" value="UPF0213_domain"/>
</dbReference>
<dbReference type="Pfam" id="PF01541">
    <property type="entry name" value="GIY-YIG"/>
    <property type="match status" value="1"/>
</dbReference>
<dbReference type="SUPFAM" id="SSF82771">
    <property type="entry name" value="GIY-YIG endonuclease"/>
    <property type="match status" value="1"/>
</dbReference>
<dbReference type="CDD" id="cd10456">
    <property type="entry name" value="GIY-YIG_UPF0213"/>
    <property type="match status" value="1"/>
</dbReference>
<dbReference type="PANTHER" id="PTHR34477">
    <property type="entry name" value="UPF0213 PROTEIN YHBQ"/>
    <property type="match status" value="1"/>
</dbReference>
<sequence>MPYTYIVQCADGTFYTGWTNNLEARIATHNKGIGARYTRSRLPVALVYYEQHATESMARKREYAIKRLKRKAKEEMVKAFTKYISLEKD</sequence>
<evidence type="ECO:0000256" key="1">
    <source>
        <dbReference type="ARBA" id="ARBA00007435"/>
    </source>
</evidence>
<organism evidence="3 4">
    <name type="scientific">Sporomusa acidovorans (strain ATCC 49682 / DSM 3132 / Mol)</name>
    <dbReference type="NCBI Taxonomy" id="1123286"/>
    <lineage>
        <taxon>Bacteria</taxon>
        <taxon>Bacillati</taxon>
        <taxon>Bacillota</taxon>
        <taxon>Negativicutes</taxon>
        <taxon>Selenomonadales</taxon>
        <taxon>Sporomusaceae</taxon>
        <taxon>Sporomusa</taxon>
    </lineage>
</organism>
<reference evidence="3" key="1">
    <citation type="submission" date="2024-05" db="EMBL/GenBank/DDBJ databases">
        <title>Isolation and characterization of Sporomusa carbonis sp. nov., a carboxydotrophic hydrogenogen in the genus of Sporomusa isolated from a charcoal burning pile.</title>
        <authorList>
            <person name="Boeer T."/>
            <person name="Rosenbaum F."/>
            <person name="Eysell L."/>
            <person name="Mueller V."/>
            <person name="Daniel R."/>
            <person name="Poehlein A."/>
        </authorList>
    </citation>
    <scope>NUCLEOTIDE SEQUENCE [LARGE SCALE GENOMIC DNA]</scope>
    <source>
        <strain evidence="3">DSM 3132</strain>
    </source>
</reference>
<dbReference type="PROSITE" id="PS50164">
    <property type="entry name" value="GIY_YIG"/>
    <property type="match status" value="1"/>
</dbReference>
<comment type="similarity">
    <text evidence="1">Belongs to the UPF0213 family.</text>
</comment>
<dbReference type="InterPro" id="IPR035901">
    <property type="entry name" value="GIY-YIG_endonuc_sf"/>
</dbReference>
<dbReference type="InterPro" id="IPR000305">
    <property type="entry name" value="GIY-YIG_endonuc"/>
</dbReference>
<accession>A0ABZ3J5J6</accession>
<dbReference type="Proteomes" id="UP000216052">
    <property type="component" value="Chromosome"/>
</dbReference>
<gene>
    <name evidence="3" type="ORF">SPACI_032400</name>
</gene>
<evidence type="ECO:0000259" key="2">
    <source>
        <dbReference type="PROSITE" id="PS50164"/>
    </source>
</evidence>
<dbReference type="PANTHER" id="PTHR34477:SF1">
    <property type="entry name" value="UPF0213 PROTEIN YHBQ"/>
    <property type="match status" value="1"/>
</dbReference>
<dbReference type="EMBL" id="CP155571">
    <property type="protein sequence ID" value="XFO73166.1"/>
    <property type="molecule type" value="Genomic_DNA"/>
</dbReference>